<keyword evidence="4" id="KW-1185">Reference proteome</keyword>
<feature type="region of interest" description="Disordered" evidence="1">
    <location>
        <begin position="24"/>
        <end position="62"/>
    </location>
</feature>
<accession>A0ABN3T173</accession>
<protein>
    <recommendedName>
        <fullName evidence="5">Lipoprotein</fullName>
    </recommendedName>
</protein>
<evidence type="ECO:0000256" key="2">
    <source>
        <dbReference type="SAM" id="SignalP"/>
    </source>
</evidence>
<evidence type="ECO:0000313" key="3">
    <source>
        <dbReference type="EMBL" id="GAA2689005.1"/>
    </source>
</evidence>
<evidence type="ECO:0008006" key="5">
    <source>
        <dbReference type="Google" id="ProtNLM"/>
    </source>
</evidence>
<evidence type="ECO:0000313" key="4">
    <source>
        <dbReference type="Proteomes" id="UP001499989"/>
    </source>
</evidence>
<feature type="chain" id="PRO_5045358382" description="Lipoprotein" evidence="2">
    <location>
        <begin position="18"/>
        <end position="221"/>
    </location>
</feature>
<keyword evidence="2" id="KW-0732">Signal</keyword>
<name>A0ABN3T173_9ACTN</name>
<feature type="compositionally biased region" description="Low complexity" evidence="1">
    <location>
        <begin position="38"/>
        <end position="56"/>
    </location>
</feature>
<dbReference type="Proteomes" id="UP001499989">
    <property type="component" value="Unassembled WGS sequence"/>
</dbReference>
<dbReference type="PROSITE" id="PS51257">
    <property type="entry name" value="PROKAR_LIPOPROTEIN"/>
    <property type="match status" value="1"/>
</dbReference>
<proteinExistence type="predicted"/>
<feature type="signal peptide" evidence="2">
    <location>
        <begin position="1"/>
        <end position="17"/>
    </location>
</feature>
<dbReference type="EMBL" id="BAAASK010000013">
    <property type="protein sequence ID" value="GAA2689005.1"/>
    <property type="molecule type" value="Genomic_DNA"/>
</dbReference>
<evidence type="ECO:0000256" key="1">
    <source>
        <dbReference type="SAM" id="MobiDB-lite"/>
    </source>
</evidence>
<sequence length="221" mass="23596">MARSALTMTAATFAATAALLLTACGGDGDESSPDDIKGAGTEAGSPSPSASTPGTADANRPDVSLPEDLKLVFDFQRPSDADQAAALEDAANYIRALDHGIAQQDPNDPAYQFYSTGGAEKYAKSQIEAWVKDGWTVTGDDRYFNASIDPVGEGKSVLVSFCRNQAKFYSKKVKTGKVNYTEENLDSYQKFSLLMSPSEASAAVWQARQIEVQGRVKECKG</sequence>
<gene>
    <name evidence="3" type="ORF">GCM10010310_44250</name>
</gene>
<organism evidence="3 4">
    <name type="scientific">Streptomyces violaceolatus</name>
    <dbReference type="NCBI Taxonomy" id="67378"/>
    <lineage>
        <taxon>Bacteria</taxon>
        <taxon>Bacillati</taxon>
        <taxon>Actinomycetota</taxon>
        <taxon>Actinomycetes</taxon>
        <taxon>Kitasatosporales</taxon>
        <taxon>Streptomycetaceae</taxon>
        <taxon>Streptomyces</taxon>
        <taxon>Streptomyces violaceoruber group</taxon>
    </lineage>
</organism>
<comment type="caution">
    <text evidence="3">The sequence shown here is derived from an EMBL/GenBank/DDBJ whole genome shotgun (WGS) entry which is preliminary data.</text>
</comment>
<reference evidence="3 4" key="1">
    <citation type="journal article" date="2019" name="Int. J. Syst. Evol. Microbiol.">
        <title>The Global Catalogue of Microorganisms (GCM) 10K type strain sequencing project: providing services to taxonomists for standard genome sequencing and annotation.</title>
        <authorList>
            <consortium name="The Broad Institute Genomics Platform"/>
            <consortium name="The Broad Institute Genome Sequencing Center for Infectious Disease"/>
            <person name="Wu L."/>
            <person name="Ma J."/>
        </authorList>
    </citation>
    <scope>NUCLEOTIDE SEQUENCE [LARGE SCALE GENOMIC DNA]</scope>
    <source>
        <strain evidence="3 4">JCM 4531</strain>
    </source>
</reference>
<dbReference type="RefSeq" id="WP_193486505.1">
    <property type="nucleotide sequence ID" value="NZ_BAAASK010000013.1"/>
</dbReference>